<sequence length="102" mass="11666">MAINNCREQTTKTLSHLLLLRLQPGYLDRLIDSMHDLKRQADRAKTKMVEATAAVKQAENELTDLHAELVEDQRECKELIRFVSTRSLSSDAHISSNTFLNK</sequence>
<protein>
    <submittedName>
        <fullName evidence="2">Uncharacterized protein</fullName>
    </submittedName>
</protein>
<evidence type="ECO:0000313" key="3">
    <source>
        <dbReference type="Proteomes" id="UP000281553"/>
    </source>
</evidence>
<organism evidence="2 3">
    <name type="scientific">Dibothriocephalus latus</name>
    <name type="common">Fish tapeworm</name>
    <name type="synonym">Diphyllobothrium latum</name>
    <dbReference type="NCBI Taxonomy" id="60516"/>
    <lineage>
        <taxon>Eukaryota</taxon>
        <taxon>Metazoa</taxon>
        <taxon>Spiralia</taxon>
        <taxon>Lophotrochozoa</taxon>
        <taxon>Platyhelminthes</taxon>
        <taxon>Cestoda</taxon>
        <taxon>Eucestoda</taxon>
        <taxon>Diphyllobothriidea</taxon>
        <taxon>Diphyllobothriidae</taxon>
        <taxon>Dibothriocephalus</taxon>
    </lineage>
</organism>
<gene>
    <name evidence="2" type="ORF">DILT_LOCUS16025</name>
</gene>
<dbReference type="Pfam" id="PF05600">
    <property type="entry name" value="CDK5RAP3"/>
    <property type="match status" value="1"/>
</dbReference>
<reference evidence="2 3" key="1">
    <citation type="submission" date="2018-11" db="EMBL/GenBank/DDBJ databases">
        <authorList>
            <consortium name="Pathogen Informatics"/>
        </authorList>
    </citation>
    <scope>NUCLEOTIDE SEQUENCE [LARGE SCALE GENOMIC DNA]</scope>
</reference>
<dbReference type="EMBL" id="UYRU01082501">
    <property type="protein sequence ID" value="VDN32663.1"/>
    <property type="molecule type" value="Genomic_DNA"/>
</dbReference>
<dbReference type="InterPro" id="IPR008491">
    <property type="entry name" value="CDK5RAP3"/>
</dbReference>
<name>A0A3P7N757_DIBLA</name>
<accession>A0A3P7N757</accession>
<proteinExistence type="predicted"/>
<feature type="coiled-coil region" evidence="1">
    <location>
        <begin position="27"/>
        <end position="75"/>
    </location>
</feature>
<evidence type="ECO:0000313" key="2">
    <source>
        <dbReference type="EMBL" id="VDN32663.1"/>
    </source>
</evidence>
<keyword evidence="3" id="KW-1185">Reference proteome</keyword>
<dbReference type="OrthoDB" id="340432at2759"/>
<evidence type="ECO:0000256" key="1">
    <source>
        <dbReference type="SAM" id="Coils"/>
    </source>
</evidence>
<keyword evidence="1" id="KW-0175">Coiled coil</keyword>
<dbReference type="Proteomes" id="UP000281553">
    <property type="component" value="Unassembled WGS sequence"/>
</dbReference>
<dbReference type="AlphaFoldDB" id="A0A3P7N757"/>